<organism evidence="1 2">
    <name type="scientific">Niabella drilacis (strain DSM 25811 / CCM 8410 / CCUG 62505 / LMG 26954 / E90)</name>
    <dbReference type="NCBI Taxonomy" id="1285928"/>
    <lineage>
        <taxon>Bacteria</taxon>
        <taxon>Pseudomonadati</taxon>
        <taxon>Bacteroidota</taxon>
        <taxon>Chitinophagia</taxon>
        <taxon>Chitinophagales</taxon>
        <taxon>Chitinophagaceae</taxon>
        <taxon>Niabella</taxon>
    </lineage>
</organism>
<protein>
    <submittedName>
        <fullName evidence="1">Uncharacterized protein, DUF1919 family</fullName>
    </submittedName>
</protein>
<evidence type="ECO:0000313" key="2">
    <source>
        <dbReference type="Proteomes" id="UP000198757"/>
    </source>
</evidence>
<accession>A0A1G6NPW3</accession>
<keyword evidence="2" id="KW-1185">Reference proteome</keyword>
<dbReference type="InterPro" id="IPR037226">
    <property type="entry name" value="CAC2185-like_sf"/>
</dbReference>
<dbReference type="EMBL" id="FMZO01000003">
    <property type="protein sequence ID" value="SDC70022.1"/>
    <property type="molecule type" value="Genomic_DNA"/>
</dbReference>
<name>A0A1G6NPW3_NIADE</name>
<dbReference type="STRING" id="1285928.SAMN04487894_103358"/>
<sequence length="232" mass="27833">MYPLLERVYNKIVWELRGRRIEKKYRERLKNNIRNEDFSIISNNCWGGNIYGDLGIEYKTPTAGLFFNAPCFVKFLKNLKENLNAEIVEVKYSRYDNVNKMREETKNYFPIGLINNDIEIDFLHYRTMEEAVEKWKRRSDRVNFDNLLIAMSDTDNCTSKEIEEFDELHFEKKIFFSSKPYPHLKSVLFFEEWEHRPTILPADKAKYLIAQKIDLQQWISGKDKRAIEYTSV</sequence>
<evidence type="ECO:0000313" key="1">
    <source>
        <dbReference type="EMBL" id="SDC70022.1"/>
    </source>
</evidence>
<proteinExistence type="predicted"/>
<dbReference type="RefSeq" id="WP_090389521.1">
    <property type="nucleotide sequence ID" value="NZ_FMZO01000003.1"/>
</dbReference>
<dbReference type="AlphaFoldDB" id="A0A1G6NPW3"/>
<dbReference type="OrthoDB" id="6636518at2"/>
<dbReference type="SUPFAM" id="SSF142795">
    <property type="entry name" value="CAC2185-like"/>
    <property type="match status" value="1"/>
</dbReference>
<dbReference type="InterPro" id="IPR015037">
    <property type="entry name" value="DUF1919"/>
</dbReference>
<reference evidence="2" key="1">
    <citation type="submission" date="2016-10" db="EMBL/GenBank/DDBJ databases">
        <authorList>
            <person name="Varghese N."/>
            <person name="Submissions S."/>
        </authorList>
    </citation>
    <scope>NUCLEOTIDE SEQUENCE [LARGE SCALE GENOMIC DNA]</scope>
    <source>
        <strain evidence="2">DSM 25811 / CCM 8410 / LMG 26954 / E90</strain>
    </source>
</reference>
<dbReference type="Pfam" id="PF08942">
    <property type="entry name" value="DUF1919"/>
    <property type="match status" value="1"/>
</dbReference>
<dbReference type="Proteomes" id="UP000198757">
    <property type="component" value="Unassembled WGS sequence"/>
</dbReference>
<gene>
    <name evidence="1" type="ORF">SAMN04487894_103358</name>
</gene>